<dbReference type="CDD" id="cd14659">
    <property type="entry name" value="Imelysin-like_IPPA"/>
    <property type="match status" value="1"/>
</dbReference>
<dbReference type="RefSeq" id="WP_116695465.1">
    <property type="nucleotide sequence ID" value="NZ_QEHR01000011.1"/>
</dbReference>
<evidence type="ECO:0000313" key="6">
    <source>
        <dbReference type="Proteomes" id="UP000245962"/>
    </source>
</evidence>
<evidence type="ECO:0000313" key="5">
    <source>
        <dbReference type="EMBL" id="PVW13093.1"/>
    </source>
</evidence>
<sequence>MIIKKGLLFLLMTMVAFSCSEDESTAPDEDTDAFDRKAMLINWADNIIIPAYTAFDDKAEMLLVETQSFTADPTVSNLENLRSVWMAAYLEFQNVSMFEIGKAEMLNYRNRINVYPTNASEIESLIASGNYDFSLPSTVDAQGFPAMDYLLNGLASSNDETVAFYTTNTNAQNYKDYLNALAETISTLTKTVLNDWKGDYRDTFVNNTSSSASGAVDKLANDYVFYYEKALRAGKVGIPAGVFSNDPLPEKVEAFYKKNISKQLALKALQATQNFFEGKKFNGSAKGESFKSYLEYLNTIKNGENLGNLISAQFETAKTSLKGLNDNFVLQIETDNPKMLAAYNELQRNVILLKVDMLQAMDINVDYVDSDGD</sequence>
<dbReference type="EMBL" id="QEHR01000011">
    <property type="protein sequence ID" value="PVW13093.1"/>
    <property type="molecule type" value="Genomic_DNA"/>
</dbReference>
<organism evidence="5 6">
    <name type="scientific">Marixanthomonas spongiae</name>
    <dbReference type="NCBI Taxonomy" id="2174845"/>
    <lineage>
        <taxon>Bacteria</taxon>
        <taxon>Pseudomonadati</taxon>
        <taxon>Bacteroidota</taxon>
        <taxon>Flavobacteriia</taxon>
        <taxon>Flavobacteriales</taxon>
        <taxon>Flavobacteriaceae</taxon>
        <taxon>Marixanthomonas</taxon>
    </lineage>
</organism>
<feature type="signal peptide" evidence="3">
    <location>
        <begin position="1"/>
        <end position="20"/>
    </location>
</feature>
<dbReference type="AlphaFoldDB" id="A0A2U0HW47"/>
<dbReference type="Gene3D" id="1.20.1420.20">
    <property type="entry name" value="M75 peptidase, HXXE motif"/>
    <property type="match status" value="1"/>
</dbReference>
<dbReference type="InterPro" id="IPR034984">
    <property type="entry name" value="Imelysin-like_IPPA"/>
</dbReference>
<keyword evidence="6" id="KW-1185">Reference proteome</keyword>
<evidence type="ECO:0000256" key="2">
    <source>
        <dbReference type="ARBA" id="ARBA00022729"/>
    </source>
</evidence>
<keyword evidence="2 3" id="KW-0732">Signal</keyword>
<dbReference type="PROSITE" id="PS51257">
    <property type="entry name" value="PROKAR_LIPOPROTEIN"/>
    <property type="match status" value="1"/>
</dbReference>
<accession>A0A2U0HW47</accession>
<dbReference type="InterPro" id="IPR038352">
    <property type="entry name" value="Imelysin_sf"/>
</dbReference>
<dbReference type="OrthoDB" id="650514at2"/>
<gene>
    <name evidence="5" type="ORF">DDV96_14340</name>
</gene>
<evidence type="ECO:0000256" key="3">
    <source>
        <dbReference type="SAM" id="SignalP"/>
    </source>
</evidence>
<dbReference type="GO" id="GO:0030313">
    <property type="term" value="C:cell envelope"/>
    <property type="evidence" value="ECO:0007669"/>
    <property type="project" value="UniProtKB-SubCell"/>
</dbReference>
<evidence type="ECO:0000256" key="1">
    <source>
        <dbReference type="ARBA" id="ARBA00004196"/>
    </source>
</evidence>
<comment type="subcellular location">
    <subcellularLocation>
        <location evidence="1">Cell envelope</location>
    </subcellularLocation>
</comment>
<protein>
    <submittedName>
        <fullName evidence="5">Peptidase M75 superfamily protein</fullName>
    </submittedName>
</protein>
<feature type="domain" description="Imelysin-like" evidence="4">
    <location>
        <begin position="48"/>
        <end position="347"/>
    </location>
</feature>
<reference evidence="5 6" key="1">
    <citation type="submission" date="2018-04" db="EMBL/GenBank/DDBJ databases">
        <title>Marixanthomonas spongiae HN-E44 sp. nov., isolated from a marine sponge.</title>
        <authorList>
            <person name="Luo L."/>
            <person name="Zhuang L."/>
        </authorList>
    </citation>
    <scope>NUCLEOTIDE SEQUENCE [LARGE SCALE GENOMIC DNA]</scope>
    <source>
        <strain evidence="5 6">HN-E44</strain>
    </source>
</reference>
<comment type="caution">
    <text evidence="5">The sequence shown here is derived from an EMBL/GenBank/DDBJ whole genome shotgun (WGS) entry which is preliminary data.</text>
</comment>
<evidence type="ECO:0000259" key="4">
    <source>
        <dbReference type="Pfam" id="PF09375"/>
    </source>
</evidence>
<dbReference type="Pfam" id="PF09375">
    <property type="entry name" value="Peptidase_M75"/>
    <property type="match status" value="1"/>
</dbReference>
<dbReference type="InterPro" id="IPR018976">
    <property type="entry name" value="Imelysin-like"/>
</dbReference>
<dbReference type="Proteomes" id="UP000245962">
    <property type="component" value="Unassembled WGS sequence"/>
</dbReference>
<proteinExistence type="predicted"/>
<name>A0A2U0HW47_9FLAO</name>
<feature type="chain" id="PRO_5015693009" evidence="3">
    <location>
        <begin position="21"/>
        <end position="373"/>
    </location>
</feature>